<feature type="domain" description="PAS" evidence="7">
    <location>
        <begin position="7"/>
        <end position="55"/>
    </location>
</feature>
<dbReference type="AlphaFoldDB" id="A0A6I0FE08"/>
<sequence>MKSKKMIMAILQKILQSIDEGVHVLDNDGKTILYNDAMADLEGMDRKDVMDKSLLEVFTSLNQETSTLLKVLKTEKPIYNQSQTYLNNQGKKITTINTTIPLYYMNEKIGALEIAKNITKIQILSEEIIRLQQQLIPNKSTKGKEIQKYTFEDLKGRSQVFLDAVKIARRAANTSSSVLLYGETGTGKELFAQSIHYQSTRKHKPFVAQNCAALPESLLEGILFGTTKGSFTGAIDRPGLFEQANGGTILLDEINSMGLLLQAKLLRVLQEGYVRRIGGLKEIPIDVRIIATTNEEPMEIIEKGKLRKDLYYRINVVNIFIPPLRDRREDIVLLTEFFINKFNNKLDKDVWMLTEAMQKHFLKYKWPGNVRELENLIEGAMNIIHDEHILKEEHFPHYIFDEINVCEGLTNDFTNIEAMGLNDVLQAVERKLIEANLKKFNGNISKAANSLNIKRQTLQHKLKKYQI</sequence>
<name>A0A6I0FE08_9FIRM</name>
<evidence type="ECO:0000313" key="8">
    <source>
        <dbReference type="EMBL" id="KAB3537299.1"/>
    </source>
</evidence>
<dbReference type="CDD" id="cd00009">
    <property type="entry name" value="AAA"/>
    <property type="match status" value="1"/>
</dbReference>
<dbReference type="PROSITE" id="PS50112">
    <property type="entry name" value="PAS"/>
    <property type="match status" value="1"/>
</dbReference>
<accession>A0A6I0FE08</accession>
<dbReference type="InterPro" id="IPR013656">
    <property type="entry name" value="PAS_4"/>
</dbReference>
<keyword evidence="5" id="KW-0804">Transcription</keyword>
<keyword evidence="3" id="KW-0805">Transcription regulation</keyword>
<dbReference type="PANTHER" id="PTHR32071:SF74">
    <property type="entry name" value="TRANSCRIPTIONAL ACTIVATOR ROCR"/>
    <property type="match status" value="1"/>
</dbReference>
<reference evidence="8 9" key="1">
    <citation type="submission" date="2019-10" db="EMBL/GenBank/DDBJ databases">
        <title>Alkaliphilus serpentinus sp. nov. and Alkaliphilus pronyensis sp. nov., two novel anaerobic alkaliphilic species isolated from the serpentinized-hosted hydrothermal field of the Prony Bay (New Caledonia).</title>
        <authorList>
            <person name="Postec A."/>
        </authorList>
    </citation>
    <scope>NUCLEOTIDE SEQUENCE [LARGE SCALE GENOMIC DNA]</scope>
    <source>
        <strain evidence="8 9">LacV</strain>
    </source>
</reference>
<dbReference type="SMART" id="SM00382">
    <property type="entry name" value="AAA"/>
    <property type="match status" value="1"/>
</dbReference>
<dbReference type="Gene3D" id="1.10.10.60">
    <property type="entry name" value="Homeodomain-like"/>
    <property type="match status" value="1"/>
</dbReference>
<dbReference type="InterPro" id="IPR025943">
    <property type="entry name" value="Sigma_54_int_dom_ATP-bd_2"/>
</dbReference>
<dbReference type="GO" id="GO:0005524">
    <property type="term" value="F:ATP binding"/>
    <property type="evidence" value="ECO:0007669"/>
    <property type="project" value="UniProtKB-KW"/>
</dbReference>
<keyword evidence="2" id="KW-0067">ATP-binding</keyword>
<dbReference type="PROSITE" id="PS00675">
    <property type="entry name" value="SIGMA54_INTERACT_1"/>
    <property type="match status" value="1"/>
</dbReference>
<evidence type="ECO:0000256" key="1">
    <source>
        <dbReference type="ARBA" id="ARBA00022741"/>
    </source>
</evidence>
<dbReference type="OrthoDB" id="9803970at2"/>
<dbReference type="GO" id="GO:0043565">
    <property type="term" value="F:sequence-specific DNA binding"/>
    <property type="evidence" value="ECO:0007669"/>
    <property type="project" value="InterPro"/>
</dbReference>
<feature type="domain" description="Sigma-54 factor interaction" evidence="6">
    <location>
        <begin position="154"/>
        <end position="382"/>
    </location>
</feature>
<dbReference type="EMBL" id="WBZC01000010">
    <property type="protein sequence ID" value="KAB3537299.1"/>
    <property type="molecule type" value="Genomic_DNA"/>
</dbReference>
<dbReference type="Gene3D" id="1.10.8.60">
    <property type="match status" value="1"/>
</dbReference>
<dbReference type="Proteomes" id="UP000432715">
    <property type="component" value="Unassembled WGS sequence"/>
</dbReference>
<dbReference type="Gene3D" id="3.40.50.300">
    <property type="entry name" value="P-loop containing nucleotide triphosphate hydrolases"/>
    <property type="match status" value="1"/>
</dbReference>
<dbReference type="Pfam" id="PF25601">
    <property type="entry name" value="AAA_lid_14"/>
    <property type="match status" value="1"/>
</dbReference>
<protein>
    <submittedName>
        <fullName evidence="8">PAS domain S-box protein</fullName>
    </submittedName>
</protein>
<dbReference type="RefSeq" id="WP_151860130.1">
    <property type="nucleotide sequence ID" value="NZ_WBZC01000010.1"/>
</dbReference>
<dbReference type="InterPro" id="IPR003593">
    <property type="entry name" value="AAA+_ATPase"/>
</dbReference>
<dbReference type="Gene3D" id="3.30.450.20">
    <property type="entry name" value="PAS domain"/>
    <property type="match status" value="1"/>
</dbReference>
<evidence type="ECO:0000256" key="2">
    <source>
        <dbReference type="ARBA" id="ARBA00022840"/>
    </source>
</evidence>
<comment type="caution">
    <text evidence="8">The sequence shown here is derived from an EMBL/GenBank/DDBJ whole genome shotgun (WGS) entry which is preliminary data.</text>
</comment>
<dbReference type="PROSITE" id="PS00676">
    <property type="entry name" value="SIGMA54_INTERACT_2"/>
    <property type="match status" value="1"/>
</dbReference>
<dbReference type="PROSITE" id="PS50045">
    <property type="entry name" value="SIGMA54_INTERACT_4"/>
    <property type="match status" value="1"/>
</dbReference>
<dbReference type="SUPFAM" id="SSF52540">
    <property type="entry name" value="P-loop containing nucleoside triphosphate hydrolases"/>
    <property type="match status" value="1"/>
</dbReference>
<dbReference type="SMART" id="SM00091">
    <property type="entry name" value="PAS"/>
    <property type="match status" value="1"/>
</dbReference>
<dbReference type="SUPFAM" id="SSF46689">
    <property type="entry name" value="Homeodomain-like"/>
    <property type="match status" value="1"/>
</dbReference>
<keyword evidence="9" id="KW-1185">Reference proteome</keyword>
<proteinExistence type="predicted"/>
<dbReference type="InterPro" id="IPR027417">
    <property type="entry name" value="P-loop_NTPase"/>
</dbReference>
<dbReference type="CDD" id="cd00130">
    <property type="entry name" value="PAS"/>
    <property type="match status" value="1"/>
</dbReference>
<dbReference type="Pfam" id="PF00158">
    <property type="entry name" value="Sigma54_activat"/>
    <property type="match status" value="1"/>
</dbReference>
<dbReference type="PROSITE" id="PS00688">
    <property type="entry name" value="SIGMA54_INTERACT_3"/>
    <property type="match status" value="1"/>
</dbReference>
<evidence type="ECO:0000259" key="6">
    <source>
        <dbReference type="PROSITE" id="PS50045"/>
    </source>
</evidence>
<keyword evidence="4" id="KW-0238">DNA-binding</keyword>
<dbReference type="NCBIfam" id="TIGR00229">
    <property type="entry name" value="sensory_box"/>
    <property type="match status" value="1"/>
</dbReference>
<dbReference type="InterPro" id="IPR025944">
    <property type="entry name" value="Sigma_54_int_dom_CS"/>
</dbReference>
<evidence type="ECO:0000256" key="4">
    <source>
        <dbReference type="ARBA" id="ARBA00023125"/>
    </source>
</evidence>
<keyword evidence="1" id="KW-0547">Nucleotide-binding</keyword>
<dbReference type="InterPro" id="IPR002078">
    <property type="entry name" value="Sigma_54_int"/>
</dbReference>
<dbReference type="PANTHER" id="PTHR32071">
    <property type="entry name" value="TRANSCRIPTIONAL REGULATORY PROTEIN"/>
    <property type="match status" value="1"/>
</dbReference>
<dbReference type="InterPro" id="IPR002197">
    <property type="entry name" value="HTH_Fis"/>
</dbReference>
<evidence type="ECO:0000256" key="5">
    <source>
        <dbReference type="ARBA" id="ARBA00023163"/>
    </source>
</evidence>
<dbReference type="FunFam" id="3.40.50.300:FF:000006">
    <property type="entry name" value="DNA-binding transcriptional regulator NtrC"/>
    <property type="match status" value="1"/>
</dbReference>
<dbReference type="Pfam" id="PF08448">
    <property type="entry name" value="PAS_4"/>
    <property type="match status" value="1"/>
</dbReference>
<dbReference type="InterPro" id="IPR000014">
    <property type="entry name" value="PAS"/>
</dbReference>
<dbReference type="InterPro" id="IPR058031">
    <property type="entry name" value="AAA_lid_NorR"/>
</dbReference>
<organism evidence="8 9">
    <name type="scientific">Alkaliphilus pronyensis</name>
    <dbReference type="NCBI Taxonomy" id="1482732"/>
    <lineage>
        <taxon>Bacteria</taxon>
        <taxon>Bacillati</taxon>
        <taxon>Bacillota</taxon>
        <taxon>Clostridia</taxon>
        <taxon>Peptostreptococcales</taxon>
        <taxon>Natronincolaceae</taxon>
        <taxon>Alkaliphilus</taxon>
    </lineage>
</organism>
<dbReference type="GO" id="GO:0006355">
    <property type="term" value="P:regulation of DNA-templated transcription"/>
    <property type="evidence" value="ECO:0007669"/>
    <property type="project" value="InterPro"/>
</dbReference>
<dbReference type="Pfam" id="PF02954">
    <property type="entry name" value="HTH_8"/>
    <property type="match status" value="1"/>
</dbReference>
<evidence type="ECO:0000256" key="3">
    <source>
        <dbReference type="ARBA" id="ARBA00023015"/>
    </source>
</evidence>
<dbReference type="InterPro" id="IPR009057">
    <property type="entry name" value="Homeodomain-like_sf"/>
</dbReference>
<dbReference type="SUPFAM" id="SSF55785">
    <property type="entry name" value="PYP-like sensor domain (PAS domain)"/>
    <property type="match status" value="1"/>
</dbReference>
<dbReference type="InterPro" id="IPR025662">
    <property type="entry name" value="Sigma_54_int_dom_ATP-bd_1"/>
</dbReference>
<gene>
    <name evidence="8" type="ORF">F8154_03125</name>
</gene>
<evidence type="ECO:0000259" key="7">
    <source>
        <dbReference type="PROSITE" id="PS50112"/>
    </source>
</evidence>
<dbReference type="PRINTS" id="PR01590">
    <property type="entry name" value="HTHFIS"/>
</dbReference>
<evidence type="ECO:0000313" key="9">
    <source>
        <dbReference type="Proteomes" id="UP000432715"/>
    </source>
</evidence>
<dbReference type="InterPro" id="IPR035965">
    <property type="entry name" value="PAS-like_dom_sf"/>
</dbReference>